<dbReference type="InterPro" id="IPR008271">
    <property type="entry name" value="Ser/Thr_kinase_AS"/>
</dbReference>
<evidence type="ECO:0000313" key="14">
    <source>
        <dbReference type="Ensembl" id="ENSPSMP00000027570.1"/>
    </source>
</evidence>
<organism evidence="14 15">
    <name type="scientific">Prolemur simus</name>
    <name type="common">Greater bamboo lemur</name>
    <name type="synonym">Hapalemur simus</name>
    <dbReference type="NCBI Taxonomy" id="1328070"/>
    <lineage>
        <taxon>Eukaryota</taxon>
        <taxon>Metazoa</taxon>
        <taxon>Chordata</taxon>
        <taxon>Craniata</taxon>
        <taxon>Vertebrata</taxon>
        <taxon>Euteleostomi</taxon>
        <taxon>Mammalia</taxon>
        <taxon>Eutheria</taxon>
        <taxon>Euarchontoglires</taxon>
        <taxon>Primates</taxon>
        <taxon>Strepsirrhini</taxon>
        <taxon>Lemuriformes</taxon>
        <taxon>Lemuridae</taxon>
        <taxon>Prolemur</taxon>
    </lineage>
</organism>
<reference evidence="14" key="1">
    <citation type="submission" date="2025-08" db="UniProtKB">
        <authorList>
            <consortium name="Ensembl"/>
        </authorList>
    </citation>
    <scope>IDENTIFICATION</scope>
</reference>
<dbReference type="FunFam" id="1.10.510.10:FF:000331">
    <property type="entry name" value="Mitogen-activated protein kinase kinase kinase 19"/>
    <property type="match status" value="1"/>
</dbReference>
<dbReference type="SMART" id="SM00220">
    <property type="entry name" value="S_TKc"/>
    <property type="match status" value="1"/>
</dbReference>
<feature type="compositionally biased region" description="Basic and acidic residues" evidence="12">
    <location>
        <begin position="1"/>
        <end position="19"/>
    </location>
</feature>
<dbReference type="AlphaFoldDB" id="A0A8C9DQQ6"/>
<evidence type="ECO:0000256" key="7">
    <source>
        <dbReference type="ARBA" id="ARBA00022840"/>
    </source>
</evidence>
<evidence type="ECO:0000256" key="12">
    <source>
        <dbReference type="SAM" id="MobiDB-lite"/>
    </source>
</evidence>
<accession>A0A8C9DQQ6</accession>
<dbReference type="Ensembl" id="ENSPSMT00000031874.1">
    <property type="protein sequence ID" value="ENSPSMP00000027570.1"/>
    <property type="gene ID" value="ENSPSMG00000019244.1"/>
</dbReference>
<evidence type="ECO:0000256" key="11">
    <source>
        <dbReference type="ARBA" id="ARBA00080573"/>
    </source>
</evidence>
<dbReference type="PROSITE" id="PS00108">
    <property type="entry name" value="PROTEIN_KINASE_ST"/>
    <property type="match status" value="1"/>
</dbReference>
<reference evidence="14" key="2">
    <citation type="submission" date="2025-09" db="UniProtKB">
        <authorList>
            <consortium name="Ensembl"/>
        </authorList>
    </citation>
    <scope>IDENTIFICATION</scope>
</reference>
<evidence type="ECO:0000256" key="6">
    <source>
        <dbReference type="ARBA" id="ARBA00022777"/>
    </source>
</evidence>
<comment type="catalytic activity">
    <reaction evidence="8">
        <text>L-threonyl-[protein] + ATP = O-phospho-L-threonyl-[protein] + ADP + H(+)</text>
        <dbReference type="Rhea" id="RHEA:46608"/>
        <dbReference type="Rhea" id="RHEA-COMP:11060"/>
        <dbReference type="Rhea" id="RHEA-COMP:11605"/>
        <dbReference type="ChEBI" id="CHEBI:15378"/>
        <dbReference type="ChEBI" id="CHEBI:30013"/>
        <dbReference type="ChEBI" id="CHEBI:30616"/>
        <dbReference type="ChEBI" id="CHEBI:61977"/>
        <dbReference type="ChEBI" id="CHEBI:456216"/>
        <dbReference type="EC" id="2.7.11.1"/>
    </reaction>
</comment>
<protein>
    <recommendedName>
        <fullName evidence="10">Mitogen-activated protein kinase kinase kinase 19</fullName>
        <ecNumber evidence="2">2.7.11.1</ecNumber>
    </recommendedName>
    <alternativeName>
        <fullName evidence="11">SPS1/STE20-related protein kinase YSK4</fullName>
    </alternativeName>
</protein>
<feature type="region of interest" description="Disordered" evidence="12">
    <location>
        <begin position="42"/>
        <end position="73"/>
    </location>
</feature>
<dbReference type="GO" id="GO:0005524">
    <property type="term" value="F:ATP binding"/>
    <property type="evidence" value="ECO:0007669"/>
    <property type="project" value="UniProtKB-KW"/>
</dbReference>
<dbReference type="Pfam" id="PF00069">
    <property type="entry name" value="Pkinase"/>
    <property type="match status" value="1"/>
</dbReference>
<evidence type="ECO:0000313" key="15">
    <source>
        <dbReference type="Proteomes" id="UP000694414"/>
    </source>
</evidence>
<sequence>MSSMPKPERHEESLLDVCHDPNSSPTDTMTVTKNQNILLQSISSSEEFDQDDDCGHSIPVSEEGDPGGNRQHWQPRTEGVEIIVTFPKDVSQPAEMSQEDLKENNPTTSLHQEWAQAHSVSLPRDIEIVDLRTKTLTTKPLLLKKEESSKELLDMNLGFLLPRPCLEPKLSKSVTREDASHFLKGQQGKSEEFSTSDMKYSSRRNEVYCGLTGQGQLIAVKQVALDTSDKLATEKEYRKLQEEVDLLKALKHVNIVAYLGTCLEENIVSIFMEFVPGGSISSIINRFGPLPEMVFCKYTEQILQGVAYLHENCVVHRDIKGNNVMLMPTGIIKLIDFGCAKRLAWAGLNGTHSDMLKSMHGTPYWMAPEVINESGYGRKSDIWSIGCTVFEMATGKPPLASMGRMAAMFYIGAHRGLMPPLPDHFSKDAADFVRVCLTRDQHERPSALQLLQHSFLKRGH</sequence>
<dbReference type="SUPFAM" id="SSF56112">
    <property type="entry name" value="Protein kinase-like (PK-like)"/>
    <property type="match status" value="1"/>
</dbReference>
<gene>
    <name evidence="14" type="primary">MAP3K19</name>
</gene>
<dbReference type="GeneTree" id="ENSGT00940000160383"/>
<keyword evidence="15" id="KW-1185">Reference proteome</keyword>
<keyword evidence="4" id="KW-0808">Transferase</keyword>
<keyword evidence="6" id="KW-0418">Kinase</keyword>
<evidence type="ECO:0000256" key="3">
    <source>
        <dbReference type="ARBA" id="ARBA00022527"/>
    </source>
</evidence>
<dbReference type="PANTHER" id="PTHR11584">
    <property type="entry name" value="SERINE/THREONINE PROTEIN KINASE"/>
    <property type="match status" value="1"/>
</dbReference>
<evidence type="ECO:0000256" key="2">
    <source>
        <dbReference type="ARBA" id="ARBA00012513"/>
    </source>
</evidence>
<comment type="similarity">
    <text evidence="1">Belongs to the protein kinase superfamily. STE Ser/Thr protein kinase family. STE20 subfamily.</text>
</comment>
<keyword evidence="7" id="KW-0067">ATP-binding</keyword>
<proteinExistence type="inferred from homology"/>
<dbReference type="InterPro" id="IPR000719">
    <property type="entry name" value="Prot_kinase_dom"/>
</dbReference>
<evidence type="ECO:0000256" key="5">
    <source>
        <dbReference type="ARBA" id="ARBA00022741"/>
    </source>
</evidence>
<dbReference type="GO" id="GO:0004674">
    <property type="term" value="F:protein serine/threonine kinase activity"/>
    <property type="evidence" value="ECO:0007669"/>
    <property type="project" value="UniProtKB-KW"/>
</dbReference>
<keyword evidence="5" id="KW-0547">Nucleotide-binding</keyword>
<dbReference type="EC" id="2.7.11.1" evidence="2"/>
<dbReference type="InterPro" id="IPR011009">
    <property type="entry name" value="Kinase-like_dom_sf"/>
</dbReference>
<evidence type="ECO:0000259" key="13">
    <source>
        <dbReference type="PROSITE" id="PS50011"/>
    </source>
</evidence>
<dbReference type="Gene3D" id="1.10.510.10">
    <property type="entry name" value="Transferase(Phosphotransferase) domain 1"/>
    <property type="match status" value="1"/>
</dbReference>
<keyword evidence="3" id="KW-0723">Serine/threonine-protein kinase</keyword>
<feature type="domain" description="Protein kinase" evidence="13">
    <location>
        <begin position="193"/>
        <end position="456"/>
    </location>
</feature>
<evidence type="ECO:0000256" key="1">
    <source>
        <dbReference type="ARBA" id="ARBA00008874"/>
    </source>
</evidence>
<name>A0A8C9DQQ6_PROSS</name>
<feature type="region of interest" description="Disordered" evidence="12">
    <location>
        <begin position="1"/>
        <end position="29"/>
    </location>
</feature>
<comment type="catalytic activity">
    <reaction evidence="9">
        <text>L-seryl-[protein] + ATP = O-phospho-L-seryl-[protein] + ADP + H(+)</text>
        <dbReference type="Rhea" id="RHEA:17989"/>
        <dbReference type="Rhea" id="RHEA-COMP:9863"/>
        <dbReference type="Rhea" id="RHEA-COMP:11604"/>
        <dbReference type="ChEBI" id="CHEBI:15378"/>
        <dbReference type="ChEBI" id="CHEBI:29999"/>
        <dbReference type="ChEBI" id="CHEBI:30616"/>
        <dbReference type="ChEBI" id="CHEBI:83421"/>
        <dbReference type="ChEBI" id="CHEBI:456216"/>
        <dbReference type="EC" id="2.7.11.1"/>
    </reaction>
</comment>
<evidence type="ECO:0000256" key="4">
    <source>
        <dbReference type="ARBA" id="ARBA00022679"/>
    </source>
</evidence>
<dbReference type="PANTHER" id="PTHR11584:SF369">
    <property type="entry name" value="MITOGEN-ACTIVATED PROTEIN KINASE KINASE KINASE 19-RELATED"/>
    <property type="match status" value="1"/>
</dbReference>
<evidence type="ECO:0000256" key="8">
    <source>
        <dbReference type="ARBA" id="ARBA00047899"/>
    </source>
</evidence>
<dbReference type="PROSITE" id="PS50011">
    <property type="entry name" value="PROTEIN_KINASE_DOM"/>
    <property type="match status" value="1"/>
</dbReference>
<dbReference type="Proteomes" id="UP000694414">
    <property type="component" value="Unplaced"/>
</dbReference>
<evidence type="ECO:0000256" key="10">
    <source>
        <dbReference type="ARBA" id="ARBA00069016"/>
    </source>
</evidence>
<evidence type="ECO:0000256" key="9">
    <source>
        <dbReference type="ARBA" id="ARBA00048679"/>
    </source>
</evidence>